<organism evidence="2 3">
    <name type="scientific">Carbonactinospora thermoautotrophica</name>
    <dbReference type="NCBI Taxonomy" id="1469144"/>
    <lineage>
        <taxon>Bacteria</taxon>
        <taxon>Bacillati</taxon>
        <taxon>Actinomycetota</taxon>
        <taxon>Actinomycetes</taxon>
        <taxon>Kitasatosporales</taxon>
        <taxon>Carbonactinosporaceae</taxon>
        <taxon>Carbonactinospora</taxon>
    </lineage>
</organism>
<name>A0A132NBB2_9ACTN</name>
<evidence type="ECO:0000313" key="2">
    <source>
        <dbReference type="EMBL" id="KWX07398.1"/>
    </source>
</evidence>
<evidence type="ECO:0000313" key="3">
    <source>
        <dbReference type="Proteomes" id="UP000070598"/>
    </source>
</evidence>
<dbReference type="AlphaFoldDB" id="A0A132NBB2"/>
<feature type="region of interest" description="Disordered" evidence="1">
    <location>
        <begin position="218"/>
        <end position="237"/>
    </location>
</feature>
<dbReference type="EMBL" id="JYIK01001059">
    <property type="protein sequence ID" value="KWX07398.1"/>
    <property type="molecule type" value="Genomic_DNA"/>
</dbReference>
<gene>
    <name evidence="2" type="ORF">TR74_18970</name>
</gene>
<dbReference type="Proteomes" id="UP000070598">
    <property type="component" value="Unassembled WGS sequence"/>
</dbReference>
<accession>A0A132NBB2</accession>
<sequence length="266" mass="29620">MPGLRGDIRLEFTDGVEANNGDLKGKLTKIRLAPLGRRPRSCPEIGPAWWRLRSTHDSVTGLFDTLYLVRQTRARTKNQSTRGRLSSDAQDLLRAAIVFTSAGLDATVQALIEHAVPLLVIGNANAKNRFEIFIENQVRASKVEREFLAALKDGDPHKRMVQLYIRSLTKASFQGSKDLKERACGALGITNAQLPQSRFTKLDEFFTARNDVAHRLDLQASTGADSKPPRTQRRQDEVGQMCGEVLLLIRDLIKATATNLVECRNT</sequence>
<comment type="caution">
    <text evidence="2">The sequence shown here is derived from an EMBL/GenBank/DDBJ whole genome shotgun (WGS) entry which is preliminary data.</text>
</comment>
<dbReference type="PATRIC" id="fig|1469144.9.peg.1312"/>
<proteinExistence type="predicted"/>
<evidence type="ECO:0000256" key="1">
    <source>
        <dbReference type="SAM" id="MobiDB-lite"/>
    </source>
</evidence>
<reference evidence="3" key="1">
    <citation type="submission" date="2015-02" db="EMBL/GenBank/DDBJ databases">
        <title>Physiological reanalysis, assessment of diazotrophy, and genome sequences of multiple isolates of Streptomyces thermoautotrophicus.</title>
        <authorList>
            <person name="MacKellar D.C."/>
            <person name="Lieber L."/>
            <person name="Norman J."/>
            <person name="Bolger A."/>
            <person name="Tobin C."/>
            <person name="Murray J.W."/>
            <person name="Friesen M."/>
            <person name="Prell J."/>
        </authorList>
    </citation>
    <scope>NUCLEOTIDE SEQUENCE [LARGE SCALE GENOMIC DNA]</scope>
    <source>
        <strain evidence="3">UBT1</strain>
    </source>
</reference>
<protein>
    <recommendedName>
        <fullName evidence="4">RiboL-PSP-HEPN domain-containing protein</fullName>
    </recommendedName>
</protein>
<evidence type="ECO:0008006" key="4">
    <source>
        <dbReference type="Google" id="ProtNLM"/>
    </source>
</evidence>